<sequence>MDFVLLFIFLAATGAVWGLIAGLLGIGGGVVLAPALYYVFEFLGYESDRPMQVCVATSGGTIMFSSACSELMNHRRGAVAGSRSLASPLLVQRFSRCSSH</sequence>
<evidence type="ECO:0000256" key="3">
    <source>
        <dbReference type="ARBA" id="ARBA00022989"/>
    </source>
</evidence>
<evidence type="ECO:0000256" key="1">
    <source>
        <dbReference type="ARBA" id="ARBA00004141"/>
    </source>
</evidence>
<keyword evidence="5" id="KW-1003">Cell membrane</keyword>
<feature type="transmembrane region" description="Helical" evidence="5">
    <location>
        <begin position="6"/>
        <end position="39"/>
    </location>
</feature>
<dbReference type="GO" id="GO:0005886">
    <property type="term" value="C:plasma membrane"/>
    <property type="evidence" value="ECO:0007669"/>
    <property type="project" value="UniProtKB-SubCell"/>
</dbReference>
<name>A0A4R3RXI5_9HYPH</name>
<comment type="subcellular location">
    <subcellularLocation>
        <location evidence="5">Cell membrane</location>
        <topology evidence="5">Multi-pass membrane protein</topology>
    </subcellularLocation>
    <subcellularLocation>
        <location evidence="1">Membrane</location>
        <topology evidence="1">Multi-pass membrane protein</topology>
    </subcellularLocation>
</comment>
<reference evidence="6 7" key="1">
    <citation type="submission" date="2019-03" db="EMBL/GenBank/DDBJ databases">
        <title>Genomic Encyclopedia of Type Strains, Phase IV (KMG-V): Genome sequencing to study the core and pangenomes of soil and plant-associated prokaryotes.</title>
        <authorList>
            <person name="Whitman W."/>
        </authorList>
    </citation>
    <scope>NUCLEOTIDE SEQUENCE [LARGE SCALE GENOMIC DNA]</scope>
    <source>
        <strain evidence="6 7">IE4868</strain>
    </source>
</reference>
<keyword evidence="3 5" id="KW-1133">Transmembrane helix</keyword>
<keyword evidence="2 5" id="KW-0812">Transmembrane</keyword>
<keyword evidence="4 5" id="KW-0472">Membrane</keyword>
<dbReference type="Pfam" id="PF01925">
    <property type="entry name" value="TauE"/>
    <property type="match status" value="1"/>
</dbReference>
<evidence type="ECO:0000256" key="5">
    <source>
        <dbReference type="RuleBase" id="RU363041"/>
    </source>
</evidence>
<dbReference type="EMBL" id="SMBK01000001">
    <property type="protein sequence ID" value="TCU41018.1"/>
    <property type="molecule type" value="Genomic_DNA"/>
</dbReference>
<dbReference type="RefSeq" id="WP_132549210.1">
    <property type="nucleotide sequence ID" value="NZ_SMBK01000001.1"/>
</dbReference>
<evidence type="ECO:0000313" key="7">
    <source>
        <dbReference type="Proteomes" id="UP000295507"/>
    </source>
</evidence>
<evidence type="ECO:0000256" key="4">
    <source>
        <dbReference type="ARBA" id="ARBA00023136"/>
    </source>
</evidence>
<evidence type="ECO:0000256" key="2">
    <source>
        <dbReference type="ARBA" id="ARBA00022692"/>
    </source>
</evidence>
<dbReference type="AlphaFoldDB" id="A0A4R3RXI5"/>
<accession>A0A4R3RXI5</accession>
<proteinExistence type="inferred from homology"/>
<comment type="caution">
    <text evidence="6">The sequence shown here is derived from an EMBL/GenBank/DDBJ whole genome shotgun (WGS) entry which is preliminary data.</text>
</comment>
<gene>
    <name evidence="6" type="ORF">EV129_101305</name>
</gene>
<protein>
    <recommendedName>
        <fullName evidence="5">Probable membrane transporter protein</fullName>
    </recommendedName>
</protein>
<dbReference type="InterPro" id="IPR002781">
    <property type="entry name" value="TM_pro_TauE-like"/>
</dbReference>
<evidence type="ECO:0000313" key="6">
    <source>
        <dbReference type="EMBL" id="TCU41018.1"/>
    </source>
</evidence>
<comment type="similarity">
    <text evidence="5">Belongs to the 4-toluene sulfonate uptake permease (TSUP) (TC 2.A.102) family.</text>
</comment>
<dbReference type="Proteomes" id="UP000295507">
    <property type="component" value="Unassembled WGS sequence"/>
</dbReference>
<organism evidence="6 7">
    <name type="scientific">Rhizobium azibense</name>
    <dbReference type="NCBI Taxonomy" id="1136135"/>
    <lineage>
        <taxon>Bacteria</taxon>
        <taxon>Pseudomonadati</taxon>
        <taxon>Pseudomonadota</taxon>
        <taxon>Alphaproteobacteria</taxon>
        <taxon>Hyphomicrobiales</taxon>
        <taxon>Rhizobiaceae</taxon>
        <taxon>Rhizobium/Agrobacterium group</taxon>
        <taxon>Rhizobium</taxon>
    </lineage>
</organism>